<sequence length="90" mass="9960">MATQLALQERVFKALANRRRIAILLHIRKHKEATVGDIAEAIRLSVKATSKHVGILVSASILDKEQRSLQVFCRLSADMPTATRSIVAIL</sequence>
<proteinExistence type="predicted"/>
<gene>
    <name evidence="2" type="ORF">A2851_05660</name>
</gene>
<comment type="caution">
    <text evidence="2">The sequence shown here is derived from an EMBL/GenBank/DDBJ whole genome shotgun (WGS) entry which is preliminary data.</text>
</comment>
<dbReference type="CDD" id="cd00090">
    <property type="entry name" value="HTH_ARSR"/>
    <property type="match status" value="1"/>
</dbReference>
<dbReference type="STRING" id="1798480.A2851_05660"/>
<dbReference type="InterPro" id="IPR036388">
    <property type="entry name" value="WH-like_DNA-bd_sf"/>
</dbReference>
<dbReference type="AlphaFoldDB" id="A0A1F6CW89"/>
<dbReference type="Gene3D" id="1.10.10.10">
    <property type="entry name" value="Winged helix-like DNA-binding domain superfamily/Winged helix DNA-binding domain"/>
    <property type="match status" value="1"/>
</dbReference>
<name>A0A1F6CW89_9BACT</name>
<dbReference type="EMBL" id="MFKT01000012">
    <property type="protein sequence ID" value="OGG53429.1"/>
    <property type="molecule type" value="Genomic_DNA"/>
</dbReference>
<evidence type="ECO:0000313" key="2">
    <source>
        <dbReference type="EMBL" id="OGG53429.1"/>
    </source>
</evidence>
<dbReference type="InterPro" id="IPR011991">
    <property type="entry name" value="ArsR-like_HTH"/>
</dbReference>
<organism evidence="2 3">
    <name type="scientific">Candidatus Kaiserbacteria bacterium RIFCSPHIGHO2_01_FULL_53_29</name>
    <dbReference type="NCBI Taxonomy" id="1798480"/>
    <lineage>
        <taxon>Bacteria</taxon>
        <taxon>Candidatus Kaiseribacteriota</taxon>
    </lineage>
</organism>
<dbReference type="InterPro" id="IPR001845">
    <property type="entry name" value="HTH_ArsR_DNA-bd_dom"/>
</dbReference>
<dbReference type="Proteomes" id="UP000176863">
    <property type="component" value="Unassembled WGS sequence"/>
</dbReference>
<dbReference type="Pfam" id="PF12840">
    <property type="entry name" value="HTH_20"/>
    <property type="match status" value="1"/>
</dbReference>
<dbReference type="InterPro" id="IPR036390">
    <property type="entry name" value="WH_DNA-bd_sf"/>
</dbReference>
<protein>
    <recommendedName>
        <fullName evidence="1">HTH arsR-type domain-containing protein</fullName>
    </recommendedName>
</protein>
<reference evidence="2 3" key="1">
    <citation type="journal article" date="2016" name="Nat. Commun.">
        <title>Thousands of microbial genomes shed light on interconnected biogeochemical processes in an aquifer system.</title>
        <authorList>
            <person name="Anantharaman K."/>
            <person name="Brown C.T."/>
            <person name="Hug L.A."/>
            <person name="Sharon I."/>
            <person name="Castelle C.J."/>
            <person name="Probst A.J."/>
            <person name="Thomas B.C."/>
            <person name="Singh A."/>
            <person name="Wilkins M.J."/>
            <person name="Karaoz U."/>
            <person name="Brodie E.L."/>
            <person name="Williams K.H."/>
            <person name="Hubbard S.S."/>
            <person name="Banfield J.F."/>
        </authorList>
    </citation>
    <scope>NUCLEOTIDE SEQUENCE [LARGE SCALE GENOMIC DNA]</scope>
</reference>
<evidence type="ECO:0000313" key="3">
    <source>
        <dbReference type="Proteomes" id="UP000176863"/>
    </source>
</evidence>
<dbReference type="SMART" id="SM00418">
    <property type="entry name" value="HTH_ARSR"/>
    <property type="match status" value="1"/>
</dbReference>
<dbReference type="NCBIfam" id="NF033788">
    <property type="entry name" value="HTH_metalloreg"/>
    <property type="match status" value="1"/>
</dbReference>
<dbReference type="SUPFAM" id="SSF46785">
    <property type="entry name" value="Winged helix' DNA-binding domain"/>
    <property type="match status" value="1"/>
</dbReference>
<accession>A0A1F6CW89</accession>
<evidence type="ECO:0000259" key="1">
    <source>
        <dbReference type="PROSITE" id="PS50987"/>
    </source>
</evidence>
<feature type="domain" description="HTH arsR-type" evidence="1">
    <location>
        <begin position="1"/>
        <end position="90"/>
    </location>
</feature>
<dbReference type="GO" id="GO:0003700">
    <property type="term" value="F:DNA-binding transcription factor activity"/>
    <property type="evidence" value="ECO:0007669"/>
    <property type="project" value="InterPro"/>
</dbReference>
<dbReference type="PROSITE" id="PS50987">
    <property type="entry name" value="HTH_ARSR_2"/>
    <property type="match status" value="1"/>
</dbReference>